<reference evidence="10" key="2">
    <citation type="journal article" date="2014" name="ISME J.">
        <title>Microbial stratification in low pH oxic and suboxic macroscopic growths along an acid mine drainage.</title>
        <authorList>
            <person name="Mendez-Garcia C."/>
            <person name="Mesa V."/>
            <person name="Sprenger R.R."/>
            <person name="Richter M."/>
            <person name="Diez M.S."/>
            <person name="Solano J."/>
            <person name="Bargiela R."/>
            <person name="Golyshina O.V."/>
            <person name="Manteca A."/>
            <person name="Ramos J.L."/>
            <person name="Gallego J.R."/>
            <person name="Llorente I."/>
            <person name="Martins Dos Santos V.A."/>
            <person name="Jensen O.N."/>
            <person name="Pelaez A.I."/>
            <person name="Sanchez J."/>
            <person name="Ferrer M."/>
        </authorList>
    </citation>
    <scope>NUCLEOTIDE SEQUENCE</scope>
</reference>
<keyword evidence="8 9" id="KW-0472">Membrane</keyword>
<evidence type="ECO:0000256" key="4">
    <source>
        <dbReference type="ARBA" id="ARBA00022475"/>
    </source>
</evidence>
<dbReference type="PANTHER" id="PTHR34308:SF1">
    <property type="entry name" value="COBALAMIN BIOSYNTHESIS PROTEIN CBIB"/>
    <property type="match status" value="1"/>
</dbReference>
<dbReference type="PANTHER" id="PTHR34308">
    <property type="entry name" value="COBALAMIN BIOSYNTHESIS PROTEIN CBIB"/>
    <property type="match status" value="1"/>
</dbReference>
<evidence type="ECO:0000256" key="2">
    <source>
        <dbReference type="ARBA" id="ARBA00004953"/>
    </source>
</evidence>
<accession>T1CGZ6</accession>
<proteinExistence type="inferred from homology"/>
<feature type="transmembrane region" description="Helical" evidence="9">
    <location>
        <begin position="12"/>
        <end position="32"/>
    </location>
</feature>
<dbReference type="GO" id="GO:0048472">
    <property type="term" value="F:threonine-phosphate decarboxylase activity"/>
    <property type="evidence" value="ECO:0007669"/>
    <property type="project" value="InterPro"/>
</dbReference>
<sequence length="160" mass="16703">SPAAPPGGVTRGHALGALAVLLAAGPPVLAVAMLDRDRLLAPLLAVAVLYFVIGHRSLHEHAIAVKDALRRGDLPDARRRVGAMVSRDTSDMDAHRVAAATVESLLENGNDALFGALFWFLLTGPPGHWPTGSSIPWMRCGVIGPIAIVGSGGRRHASMT</sequence>
<evidence type="ECO:0000256" key="1">
    <source>
        <dbReference type="ARBA" id="ARBA00004651"/>
    </source>
</evidence>
<comment type="pathway">
    <text evidence="2">Cofactor biosynthesis; adenosylcobalamin biosynthesis.</text>
</comment>
<evidence type="ECO:0000256" key="3">
    <source>
        <dbReference type="ARBA" id="ARBA00006263"/>
    </source>
</evidence>
<keyword evidence="5" id="KW-0169">Cobalamin biosynthesis</keyword>
<protein>
    <submittedName>
        <fullName evidence="10">Cobalamin (Vitamin B12) biosynthesis CbiB</fullName>
    </submittedName>
</protein>
<keyword evidence="6 9" id="KW-0812">Transmembrane</keyword>
<keyword evidence="4" id="KW-1003">Cell membrane</keyword>
<comment type="similarity">
    <text evidence="3">Belongs to the CobD/CbiB family.</text>
</comment>
<comment type="subcellular location">
    <subcellularLocation>
        <location evidence="1">Cell membrane</location>
        <topology evidence="1">Multi-pass membrane protein</topology>
    </subcellularLocation>
</comment>
<dbReference type="GO" id="GO:0009236">
    <property type="term" value="P:cobalamin biosynthetic process"/>
    <property type="evidence" value="ECO:0007669"/>
    <property type="project" value="UniProtKB-UniPathway"/>
</dbReference>
<evidence type="ECO:0000256" key="8">
    <source>
        <dbReference type="ARBA" id="ARBA00023136"/>
    </source>
</evidence>
<feature type="non-terminal residue" evidence="10">
    <location>
        <position position="1"/>
    </location>
</feature>
<dbReference type="Pfam" id="PF03186">
    <property type="entry name" value="CobD_Cbib"/>
    <property type="match status" value="1"/>
</dbReference>
<evidence type="ECO:0000256" key="6">
    <source>
        <dbReference type="ARBA" id="ARBA00022692"/>
    </source>
</evidence>
<feature type="transmembrane region" description="Helical" evidence="9">
    <location>
        <begin position="39"/>
        <end position="58"/>
    </location>
</feature>
<name>T1CGZ6_9ZZZZ</name>
<evidence type="ECO:0000313" key="10">
    <source>
        <dbReference type="EMBL" id="EQD66440.1"/>
    </source>
</evidence>
<dbReference type="EMBL" id="AUZZ01000878">
    <property type="protein sequence ID" value="EQD66440.1"/>
    <property type="molecule type" value="Genomic_DNA"/>
</dbReference>
<evidence type="ECO:0000256" key="9">
    <source>
        <dbReference type="SAM" id="Phobius"/>
    </source>
</evidence>
<gene>
    <name evidence="10" type="ORF">B2A_01165</name>
</gene>
<dbReference type="GO" id="GO:0005886">
    <property type="term" value="C:plasma membrane"/>
    <property type="evidence" value="ECO:0007669"/>
    <property type="project" value="UniProtKB-SubCell"/>
</dbReference>
<dbReference type="AlphaFoldDB" id="T1CGZ6"/>
<organism evidence="10">
    <name type="scientific">mine drainage metagenome</name>
    <dbReference type="NCBI Taxonomy" id="410659"/>
    <lineage>
        <taxon>unclassified sequences</taxon>
        <taxon>metagenomes</taxon>
        <taxon>ecological metagenomes</taxon>
    </lineage>
</organism>
<comment type="caution">
    <text evidence="10">The sequence shown here is derived from an EMBL/GenBank/DDBJ whole genome shotgun (WGS) entry which is preliminary data.</text>
</comment>
<evidence type="ECO:0000256" key="7">
    <source>
        <dbReference type="ARBA" id="ARBA00022989"/>
    </source>
</evidence>
<keyword evidence="7 9" id="KW-1133">Transmembrane helix</keyword>
<reference evidence="10" key="1">
    <citation type="submission" date="2013-08" db="EMBL/GenBank/DDBJ databases">
        <authorList>
            <person name="Mendez C."/>
            <person name="Richter M."/>
            <person name="Ferrer M."/>
            <person name="Sanchez J."/>
        </authorList>
    </citation>
    <scope>NUCLEOTIDE SEQUENCE</scope>
</reference>
<evidence type="ECO:0000256" key="5">
    <source>
        <dbReference type="ARBA" id="ARBA00022573"/>
    </source>
</evidence>
<dbReference type="UniPathway" id="UPA00148"/>
<dbReference type="InterPro" id="IPR004485">
    <property type="entry name" value="Cobalamin_biosynth_CobD/CbiB"/>
</dbReference>